<keyword evidence="1 2" id="KW-0732">Signal</keyword>
<evidence type="ECO:0000259" key="3">
    <source>
        <dbReference type="SMART" id="SM00062"/>
    </source>
</evidence>
<evidence type="ECO:0000256" key="1">
    <source>
        <dbReference type="ARBA" id="ARBA00022729"/>
    </source>
</evidence>
<dbReference type="Pfam" id="PF00497">
    <property type="entry name" value="SBP_bac_3"/>
    <property type="match status" value="1"/>
</dbReference>
<dbReference type="RefSeq" id="WP_182980081.1">
    <property type="nucleotide sequence ID" value="NZ_BAABGB010000057.1"/>
</dbReference>
<dbReference type="SMART" id="SM00062">
    <property type="entry name" value="PBPb"/>
    <property type="match status" value="1"/>
</dbReference>
<dbReference type="PANTHER" id="PTHR35936">
    <property type="entry name" value="MEMBRANE-BOUND LYTIC MUREIN TRANSGLYCOSYLASE F"/>
    <property type="match status" value="1"/>
</dbReference>
<gene>
    <name evidence="4" type="ORF">HLH35_15900</name>
</gene>
<feature type="domain" description="Solute-binding protein family 3/N-terminal" evidence="3">
    <location>
        <begin position="38"/>
        <end position="257"/>
    </location>
</feature>
<proteinExistence type="predicted"/>
<keyword evidence="5" id="KW-1185">Reference proteome</keyword>
<sequence>MIRRRSLMIGTMASVACMPFRAALAAAPTLDEIRKQGYMRIATTGADAPYNFVGPDGALAGFDIDWSRLICSGLGVESRFSYLSWNGILPGLMAGQYDGVMSAVRITPERAANFTFSIPYTSDSVAVMVRQDNTAIKEIEDLRGLVVGTASGSILEATAETMARAGTLRSYPGLPNIIMDLMAGRLDAGVVGRAGALYAIKTQQLPLKVVGRSINPQPIAMILPRGATELAEAVSRQIKARQDDGQAKILSERWFGN</sequence>
<dbReference type="PANTHER" id="PTHR35936:SF35">
    <property type="entry name" value="L-CYSTINE-BINDING PROTEIN TCYJ"/>
    <property type="match status" value="1"/>
</dbReference>
<dbReference type="Gene3D" id="3.40.190.10">
    <property type="entry name" value="Periplasmic binding protein-like II"/>
    <property type="match status" value="2"/>
</dbReference>
<accession>A0A7W4J2M9</accession>
<comment type="caution">
    <text evidence="4">The sequence shown here is derived from an EMBL/GenBank/DDBJ whole genome shotgun (WGS) entry which is preliminary data.</text>
</comment>
<dbReference type="Proteomes" id="UP000577891">
    <property type="component" value="Unassembled WGS sequence"/>
</dbReference>
<reference evidence="4 5" key="1">
    <citation type="submission" date="2020-04" db="EMBL/GenBank/DDBJ databases">
        <title>Description of novel Gluconacetobacter.</title>
        <authorList>
            <person name="Sombolestani A."/>
        </authorList>
    </citation>
    <scope>NUCLEOTIDE SEQUENCE [LARGE SCALE GENOMIC DNA]</scope>
    <source>
        <strain evidence="4 5">LMG 27724</strain>
    </source>
</reference>
<organism evidence="4 5">
    <name type="scientific">Gluconacetobacter asukensis</name>
    <dbReference type="NCBI Taxonomy" id="1017181"/>
    <lineage>
        <taxon>Bacteria</taxon>
        <taxon>Pseudomonadati</taxon>
        <taxon>Pseudomonadota</taxon>
        <taxon>Alphaproteobacteria</taxon>
        <taxon>Acetobacterales</taxon>
        <taxon>Acetobacteraceae</taxon>
        <taxon>Gluconacetobacter</taxon>
    </lineage>
</organism>
<evidence type="ECO:0000313" key="5">
    <source>
        <dbReference type="Proteomes" id="UP000577891"/>
    </source>
</evidence>
<dbReference type="PROSITE" id="PS51257">
    <property type="entry name" value="PROKAR_LIPOPROTEIN"/>
    <property type="match status" value="1"/>
</dbReference>
<protein>
    <submittedName>
        <fullName evidence="4">Transporter substrate-binding domain-containing protein</fullName>
    </submittedName>
</protein>
<dbReference type="InterPro" id="IPR001638">
    <property type="entry name" value="Solute-binding_3/MltF_N"/>
</dbReference>
<evidence type="ECO:0000313" key="4">
    <source>
        <dbReference type="EMBL" id="MBB2173581.1"/>
    </source>
</evidence>
<dbReference type="AlphaFoldDB" id="A0A7W4J2M9"/>
<evidence type="ECO:0000256" key="2">
    <source>
        <dbReference type="SAM" id="SignalP"/>
    </source>
</evidence>
<dbReference type="SUPFAM" id="SSF53850">
    <property type="entry name" value="Periplasmic binding protein-like II"/>
    <property type="match status" value="1"/>
</dbReference>
<dbReference type="EMBL" id="JABEQE010000017">
    <property type="protein sequence ID" value="MBB2173581.1"/>
    <property type="molecule type" value="Genomic_DNA"/>
</dbReference>
<name>A0A7W4J2M9_9PROT</name>
<feature type="chain" id="PRO_5030712129" evidence="2">
    <location>
        <begin position="26"/>
        <end position="257"/>
    </location>
</feature>
<feature type="signal peptide" evidence="2">
    <location>
        <begin position="1"/>
        <end position="25"/>
    </location>
</feature>